<comment type="caution">
    <text evidence="1">The sequence shown here is derived from an EMBL/GenBank/DDBJ whole genome shotgun (WGS) entry which is preliminary data.</text>
</comment>
<organism evidence="1 2">
    <name type="scientific">Candidatus Marsarchaeota G2 archaeon ECH_B_SAG-C16</name>
    <dbReference type="NCBI Taxonomy" id="1978163"/>
    <lineage>
        <taxon>Archaea</taxon>
        <taxon>Candidatus Marsarchaeota</taxon>
        <taxon>Candidatus Marsarchaeota group 2</taxon>
    </lineage>
</organism>
<evidence type="ECO:0000313" key="2">
    <source>
        <dbReference type="Proteomes" id="UP000240681"/>
    </source>
</evidence>
<reference evidence="1 2" key="1">
    <citation type="submission" date="2017-04" db="EMBL/GenBank/DDBJ databases">
        <title>Novel microbial lineages endemic to geothermal iron-oxide mats fill important gaps in the evolutionary history of Archaea.</title>
        <authorList>
            <person name="Jay Z.J."/>
            <person name="Beam J.P."/>
            <person name="Dlakic M."/>
            <person name="Rusch D.B."/>
            <person name="Kozubal M.A."/>
            <person name="Inskeep W.P."/>
        </authorList>
    </citation>
    <scope>NUCLEOTIDE SEQUENCE [LARGE SCALE GENOMIC DNA]</scope>
    <source>
        <strain evidence="1">ECH_B_SAG-C16</strain>
    </source>
</reference>
<protein>
    <submittedName>
        <fullName evidence="1">Uncharacterized protein</fullName>
    </submittedName>
</protein>
<dbReference type="EMBL" id="NEXK01000087">
    <property type="protein sequence ID" value="PSN94134.1"/>
    <property type="molecule type" value="Genomic_DNA"/>
</dbReference>
<gene>
    <name evidence="1" type="ORF">B9Q09_04535</name>
</gene>
<sequence>MGEALGTQPFFTVFTLFFSMSLEDDAEAILALIEEGVSQPTPRVGGYAEWFTVDEKGFAYYIGANKGGFVVDLDTDPKIIEEAIPVEVKGRLAVLGRVKASLERRVLEIVGLGYREYEVRVSTSDGDCVVHINFNERRFYSTCNEYTKSAMEDNPRLSLCKHVVAAFTQPAVIRDEFYRVTGTAADP</sequence>
<accession>A0A2R6B651</accession>
<dbReference type="AlphaFoldDB" id="A0A2R6B651"/>
<evidence type="ECO:0000313" key="1">
    <source>
        <dbReference type="EMBL" id="PSN94134.1"/>
    </source>
</evidence>
<name>A0A2R6B651_9ARCH</name>
<dbReference type="Proteomes" id="UP000240681">
    <property type="component" value="Unassembled WGS sequence"/>
</dbReference>
<proteinExistence type="predicted"/>